<evidence type="ECO:0008006" key="11">
    <source>
        <dbReference type="Google" id="ProtNLM"/>
    </source>
</evidence>
<evidence type="ECO:0000256" key="3">
    <source>
        <dbReference type="ARBA" id="ARBA00022777"/>
    </source>
</evidence>
<keyword evidence="2" id="KW-0547">Nucleotide-binding</keyword>
<dbReference type="FunFam" id="1.10.510.10:FF:000554">
    <property type="entry name" value="Predicted protein"/>
    <property type="match status" value="1"/>
</dbReference>
<dbReference type="InterPro" id="IPR008266">
    <property type="entry name" value="Tyr_kinase_AS"/>
</dbReference>
<comment type="caution">
    <text evidence="9">The sequence shown here is derived from an EMBL/GenBank/DDBJ whole genome shotgun (WGS) entry which is preliminary data.</text>
</comment>
<dbReference type="GO" id="GO:0005886">
    <property type="term" value="C:plasma membrane"/>
    <property type="evidence" value="ECO:0007669"/>
    <property type="project" value="TreeGrafter"/>
</dbReference>
<keyword evidence="6" id="KW-0812">Transmembrane</keyword>
<evidence type="ECO:0000313" key="10">
    <source>
        <dbReference type="Proteomes" id="UP000835052"/>
    </source>
</evidence>
<dbReference type="PROSITE" id="PS00109">
    <property type="entry name" value="PROTEIN_KINASE_TYR"/>
    <property type="match status" value="1"/>
</dbReference>
<dbReference type="Pfam" id="PF00059">
    <property type="entry name" value="Lectin_C"/>
    <property type="match status" value="1"/>
</dbReference>
<name>A0A8S1H9F5_9PELO</name>
<dbReference type="CDD" id="cd00037">
    <property type="entry name" value="CLECT"/>
    <property type="match status" value="1"/>
</dbReference>
<evidence type="ECO:0000259" key="7">
    <source>
        <dbReference type="PROSITE" id="PS50011"/>
    </source>
</evidence>
<dbReference type="SMART" id="SM00219">
    <property type="entry name" value="TyrKc"/>
    <property type="match status" value="1"/>
</dbReference>
<dbReference type="SUPFAM" id="SSF56112">
    <property type="entry name" value="Protein kinase-like (PK-like)"/>
    <property type="match status" value="1"/>
</dbReference>
<dbReference type="GO" id="GO:0007169">
    <property type="term" value="P:cell surface receptor protein tyrosine kinase signaling pathway"/>
    <property type="evidence" value="ECO:0007669"/>
    <property type="project" value="TreeGrafter"/>
</dbReference>
<keyword evidence="3" id="KW-0418">Kinase</keyword>
<dbReference type="SMART" id="SM00034">
    <property type="entry name" value="CLECT"/>
    <property type="match status" value="1"/>
</dbReference>
<dbReference type="Gene3D" id="1.10.510.10">
    <property type="entry name" value="Transferase(Phosphotransferase) domain 1"/>
    <property type="match status" value="1"/>
</dbReference>
<dbReference type="InterPro" id="IPR016187">
    <property type="entry name" value="CTDL_fold"/>
</dbReference>
<dbReference type="Gene3D" id="3.30.200.20">
    <property type="entry name" value="Phosphorylase Kinase, domain 1"/>
    <property type="match status" value="1"/>
</dbReference>
<organism evidence="9 10">
    <name type="scientific">Caenorhabditis auriculariae</name>
    <dbReference type="NCBI Taxonomy" id="2777116"/>
    <lineage>
        <taxon>Eukaryota</taxon>
        <taxon>Metazoa</taxon>
        <taxon>Ecdysozoa</taxon>
        <taxon>Nematoda</taxon>
        <taxon>Chromadorea</taxon>
        <taxon>Rhabditida</taxon>
        <taxon>Rhabditina</taxon>
        <taxon>Rhabditomorpha</taxon>
        <taxon>Rhabditoidea</taxon>
        <taxon>Rhabditidae</taxon>
        <taxon>Peloderinae</taxon>
        <taxon>Caenorhabditis</taxon>
    </lineage>
</organism>
<accession>A0A8S1H9F5</accession>
<dbReference type="PROSITE" id="PS50041">
    <property type="entry name" value="C_TYPE_LECTIN_2"/>
    <property type="match status" value="1"/>
</dbReference>
<dbReference type="Proteomes" id="UP000835052">
    <property type="component" value="Unassembled WGS sequence"/>
</dbReference>
<dbReference type="CDD" id="cd00192">
    <property type="entry name" value="PTKc"/>
    <property type="match status" value="1"/>
</dbReference>
<protein>
    <recommendedName>
        <fullName evidence="11">Protein kinase domain-containing protein</fullName>
    </recommendedName>
</protein>
<keyword evidence="10" id="KW-1185">Reference proteome</keyword>
<dbReference type="OrthoDB" id="535945at2759"/>
<evidence type="ECO:0000259" key="8">
    <source>
        <dbReference type="PROSITE" id="PS50041"/>
    </source>
</evidence>
<reference evidence="9" key="1">
    <citation type="submission" date="2020-10" db="EMBL/GenBank/DDBJ databases">
        <authorList>
            <person name="Kikuchi T."/>
        </authorList>
    </citation>
    <scope>NUCLEOTIDE SEQUENCE</scope>
    <source>
        <strain evidence="9">NKZ352</strain>
    </source>
</reference>
<feature type="domain" description="Protein kinase" evidence="7">
    <location>
        <begin position="473"/>
        <end position="757"/>
    </location>
</feature>
<dbReference type="PRINTS" id="PR00109">
    <property type="entry name" value="TYRKINASE"/>
</dbReference>
<dbReference type="InterPro" id="IPR000719">
    <property type="entry name" value="Prot_kinase_dom"/>
</dbReference>
<dbReference type="InterPro" id="IPR001304">
    <property type="entry name" value="C-type_lectin-like"/>
</dbReference>
<evidence type="ECO:0000256" key="6">
    <source>
        <dbReference type="SAM" id="Phobius"/>
    </source>
</evidence>
<keyword evidence="5" id="KW-0829">Tyrosine-protein kinase</keyword>
<dbReference type="EMBL" id="CAJGYM010000028">
    <property type="protein sequence ID" value="CAD6192593.1"/>
    <property type="molecule type" value="Genomic_DNA"/>
</dbReference>
<dbReference type="InterPro" id="IPR011009">
    <property type="entry name" value="Kinase-like_dom_sf"/>
</dbReference>
<sequence length="805" mass="89933">MSKGNLTYETILAIGADSFYQAEESCYLMGARLPSIKNEISNQEVARIASATFKCDSIWLGLDVRWRWSDSSPLVFQNLQNALPGNDSFQCVAMNTSSGSWFWQSCLQRVHYFCAFPTVESTSTESTPKMASTSSAYSLSTGTTSSPLQACNIGPQDGDLARDWGHRYELNRHSQQEICQLQDKRKECSHWRIGVITAIGDKENAEKKLDAFKYAMDDITSSCDGDCRIFSITPRSTQTNSPILVYPGSSSGRFALSQQVTAEQVIVDPSDASLQMYNMFKKLGEFFAADALPKNFGSVVFVLTDLNCTVLCHPPLTTHQPEIIDSLHNNDTLLRLIYYGTFEKAACLRSVFAECFKFPGLCDYAVMSSIQSVPGSMYTCMYTPANRALSQAEIIVIAASAALIVLACIALLIFFKCRKVQASWVNVFMKEFRKEAVNHLKTRHRGVTGSFKSRTEEDESQDFYEVGMDNLIILETKLLGSGAFSKVYEGFYKGEPPVAKRQQLASSTNNDGMYKVAIKCLPVYANAENRKDFQEEIASMKQIGYHSHVTSLLGCVTKGSNPLILTDVCDLGDLLSFIRSRKESFSMLNDGDVAALRLKDLIAIAWQISDALSFLASKGFVHRDVAARNVLLCTGLVVKLGDFGMCRKMISDVYMGKSERLPIKWMAPEALKQFQYSYASDVWSFSVLLFELFSLGESPYSSIPPTDILQFLDGGNRLQQTEFCPEPFYQLMERCWAYNPIDRPPIEEVRAQLEILLSNNSEHYGYIAVSSEFSQGTVSTEDYLDRDFSPARRKNATTEIAIIGF</sequence>
<evidence type="ECO:0000313" key="9">
    <source>
        <dbReference type="EMBL" id="CAD6192593.1"/>
    </source>
</evidence>
<keyword evidence="6" id="KW-0472">Membrane</keyword>
<dbReference type="GO" id="GO:0043235">
    <property type="term" value="C:receptor complex"/>
    <property type="evidence" value="ECO:0007669"/>
    <property type="project" value="TreeGrafter"/>
</dbReference>
<dbReference type="Gene3D" id="3.10.100.10">
    <property type="entry name" value="Mannose-Binding Protein A, subunit A"/>
    <property type="match status" value="1"/>
</dbReference>
<dbReference type="Pfam" id="PF07714">
    <property type="entry name" value="PK_Tyr_Ser-Thr"/>
    <property type="match status" value="1"/>
</dbReference>
<dbReference type="SUPFAM" id="SSF56436">
    <property type="entry name" value="C-type lectin-like"/>
    <property type="match status" value="1"/>
</dbReference>
<evidence type="ECO:0000256" key="1">
    <source>
        <dbReference type="ARBA" id="ARBA00022679"/>
    </source>
</evidence>
<dbReference type="PANTHER" id="PTHR24416:SF624">
    <property type="entry name" value="TYROSINE-PROTEIN KINASE F09A5.2-RELATED"/>
    <property type="match status" value="1"/>
</dbReference>
<keyword evidence="6" id="KW-1133">Transmembrane helix</keyword>
<feature type="transmembrane region" description="Helical" evidence="6">
    <location>
        <begin position="394"/>
        <end position="415"/>
    </location>
</feature>
<dbReference type="InterPro" id="IPR001245">
    <property type="entry name" value="Ser-Thr/Tyr_kinase_cat_dom"/>
</dbReference>
<gene>
    <name evidence="9" type="ORF">CAUJ_LOCUS8512</name>
</gene>
<dbReference type="InterPro" id="IPR020635">
    <property type="entry name" value="Tyr_kinase_cat_dom"/>
</dbReference>
<keyword evidence="4" id="KW-0067">ATP-binding</keyword>
<evidence type="ECO:0000256" key="5">
    <source>
        <dbReference type="ARBA" id="ARBA00023137"/>
    </source>
</evidence>
<dbReference type="PANTHER" id="PTHR24416">
    <property type="entry name" value="TYROSINE-PROTEIN KINASE RECEPTOR"/>
    <property type="match status" value="1"/>
</dbReference>
<evidence type="ECO:0000256" key="4">
    <source>
        <dbReference type="ARBA" id="ARBA00022840"/>
    </source>
</evidence>
<keyword evidence="1" id="KW-0808">Transferase</keyword>
<dbReference type="AlphaFoldDB" id="A0A8S1H9F5"/>
<feature type="domain" description="C-type lectin" evidence="8">
    <location>
        <begin position="3"/>
        <end position="115"/>
    </location>
</feature>
<proteinExistence type="predicted"/>
<evidence type="ECO:0000256" key="2">
    <source>
        <dbReference type="ARBA" id="ARBA00022741"/>
    </source>
</evidence>
<dbReference type="GO" id="GO:0004714">
    <property type="term" value="F:transmembrane receptor protein tyrosine kinase activity"/>
    <property type="evidence" value="ECO:0007669"/>
    <property type="project" value="TreeGrafter"/>
</dbReference>
<dbReference type="InterPro" id="IPR016186">
    <property type="entry name" value="C-type_lectin-like/link_sf"/>
</dbReference>
<dbReference type="PROSITE" id="PS50011">
    <property type="entry name" value="PROTEIN_KINASE_DOM"/>
    <property type="match status" value="1"/>
</dbReference>
<dbReference type="InterPro" id="IPR050122">
    <property type="entry name" value="RTK"/>
</dbReference>
<dbReference type="GO" id="GO:0005524">
    <property type="term" value="F:ATP binding"/>
    <property type="evidence" value="ECO:0007669"/>
    <property type="project" value="UniProtKB-KW"/>
</dbReference>